<feature type="transmembrane region" description="Helical" evidence="7">
    <location>
        <begin position="178"/>
        <end position="199"/>
    </location>
</feature>
<organism evidence="8 9">
    <name type="scientific">Stachybotrys chartarum (strain CBS 109288 / IBT 7711)</name>
    <name type="common">Toxic black mold</name>
    <name type="synonym">Stilbospora chartarum</name>
    <dbReference type="NCBI Taxonomy" id="1280523"/>
    <lineage>
        <taxon>Eukaryota</taxon>
        <taxon>Fungi</taxon>
        <taxon>Dikarya</taxon>
        <taxon>Ascomycota</taxon>
        <taxon>Pezizomycotina</taxon>
        <taxon>Sordariomycetes</taxon>
        <taxon>Hypocreomycetidae</taxon>
        <taxon>Hypocreales</taxon>
        <taxon>Stachybotryaceae</taxon>
        <taxon>Stachybotrys</taxon>
    </lineage>
</organism>
<proteinExistence type="inferred from homology"/>
<dbReference type="Pfam" id="PF00854">
    <property type="entry name" value="PTR2"/>
    <property type="match status" value="1"/>
</dbReference>
<sequence length="583" mass="63252">MASLEKDERSSTPVVCVTPVADADPFTEKSTVEDDAAPAAERGDASSPRKRTVFAVDRLPMTIWVVAVAGAAERFAYYSLSAPMPDAEGPGETENYVQNQRSGFANPGALGLGQQTATNLTNVFMLLQFIAPLPWALLADMRLGRLKTLMISMCVYQAGTVVLLVTSLPFALERGAGLPGFLVALVLIAVGVAGLKATLPPFLVDQYTRTESRSLKETDDEVVVSDRTLTIQFITNVFFWMTNIAALSSLASTWIEREVDFWASYLMASLCLLLTQILIFAGRNKFTTIQVQGNIVPLATKAMWCAVRNGWSLRKASPDYQRQHHGREVPWSDATLKDIRGALAVSRILVFSCPFYLGYLQVFHNMISQAGQMRLGGMSNDTMQVFNPVACIVLGPVIQRGLFPLLRRMGVPFGPMARIATACFIMGAAMAYAAVLQHLIYSAGPCYTHPLHCPAAVQASSGLAVGNDVSVWMQMPVWFILAVGEIFGFATISEIAYEMAPKSMKSLVQAVTQLTAGLAAVVGIALSPLTRDPTLVILYGVIGGLTAVAAVLFWLFFKDVDTAQNQEHSDGEDMLQPSPESER</sequence>
<dbReference type="InterPro" id="IPR036259">
    <property type="entry name" value="MFS_trans_sf"/>
</dbReference>
<keyword evidence="9" id="KW-1185">Reference proteome</keyword>
<comment type="subcellular location">
    <subcellularLocation>
        <location evidence="1">Membrane</location>
        <topology evidence="1">Multi-pass membrane protein</topology>
    </subcellularLocation>
</comment>
<feature type="transmembrane region" description="Helical" evidence="7">
    <location>
        <begin position="383"/>
        <end position="403"/>
    </location>
</feature>
<evidence type="ECO:0000256" key="3">
    <source>
        <dbReference type="ARBA" id="ARBA00022692"/>
    </source>
</evidence>
<dbReference type="EMBL" id="KL648646">
    <property type="protein sequence ID" value="KEY66780.1"/>
    <property type="molecule type" value="Genomic_DNA"/>
</dbReference>
<evidence type="ECO:0000256" key="1">
    <source>
        <dbReference type="ARBA" id="ARBA00004141"/>
    </source>
</evidence>
<evidence type="ECO:0000256" key="2">
    <source>
        <dbReference type="ARBA" id="ARBA00005982"/>
    </source>
</evidence>
<dbReference type="SUPFAM" id="SSF103473">
    <property type="entry name" value="MFS general substrate transporter"/>
    <property type="match status" value="1"/>
</dbReference>
<keyword evidence="5 7" id="KW-0472">Membrane</keyword>
<dbReference type="PANTHER" id="PTHR11654">
    <property type="entry name" value="OLIGOPEPTIDE TRANSPORTER-RELATED"/>
    <property type="match status" value="1"/>
</dbReference>
<evidence type="ECO:0000256" key="4">
    <source>
        <dbReference type="ARBA" id="ARBA00022989"/>
    </source>
</evidence>
<feature type="region of interest" description="Disordered" evidence="6">
    <location>
        <begin position="1"/>
        <end position="47"/>
    </location>
</feature>
<name>A0A084ANA1_STACB</name>
<gene>
    <name evidence="8" type="ORF">S7711_07561</name>
</gene>
<evidence type="ECO:0000256" key="5">
    <source>
        <dbReference type="ARBA" id="ARBA00023136"/>
    </source>
</evidence>
<dbReference type="GO" id="GO:0022857">
    <property type="term" value="F:transmembrane transporter activity"/>
    <property type="evidence" value="ECO:0007669"/>
    <property type="project" value="InterPro"/>
</dbReference>
<feature type="transmembrane region" description="Helical" evidence="7">
    <location>
        <begin position="344"/>
        <end position="363"/>
    </location>
</feature>
<evidence type="ECO:0008006" key="10">
    <source>
        <dbReference type="Google" id="ProtNLM"/>
    </source>
</evidence>
<dbReference type="OrthoDB" id="8904098at2759"/>
<feature type="transmembrane region" description="Helical" evidence="7">
    <location>
        <begin position="150"/>
        <end position="172"/>
    </location>
</feature>
<dbReference type="Proteomes" id="UP000028045">
    <property type="component" value="Unassembled WGS sequence"/>
</dbReference>
<keyword evidence="4 7" id="KW-1133">Transmembrane helix</keyword>
<dbReference type="InterPro" id="IPR000109">
    <property type="entry name" value="POT_fam"/>
</dbReference>
<feature type="transmembrane region" description="Helical" evidence="7">
    <location>
        <begin position="261"/>
        <end position="281"/>
    </location>
</feature>
<feature type="transmembrane region" description="Helical" evidence="7">
    <location>
        <begin position="536"/>
        <end position="557"/>
    </location>
</feature>
<keyword evidence="3 7" id="KW-0812">Transmembrane</keyword>
<evidence type="ECO:0000256" key="6">
    <source>
        <dbReference type="SAM" id="MobiDB-lite"/>
    </source>
</evidence>
<comment type="similarity">
    <text evidence="2">Belongs to the major facilitator superfamily. Proton-dependent oligopeptide transporter (POT/PTR) (TC 2.A.17) family.</text>
</comment>
<feature type="transmembrane region" description="Helical" evidence="7">
    <location>
        <begin position="415"/>
        <end position="435"/>
    </location>
</feature>
<evidence type="ECO:0000313" key="8">
    <source>
        <dbReference type="EMBL" id="KEY66780.1"/>
    </source>
</evidence>
<feature type="compositionally biased region" description="Basic and acidic residues" evidence="6">
    <location>
        <begin position="1"/>
        <end position="10"/>
    </location>
</feature>
<reference evidence="8 9" key="1">
    <citation type="journal article" date="2014" name="BMC Genomics">
        <title>Comparative genome sequencing reveals chemotype-specific gene clusters in the toxigenic black mold Stachybotrys.</title>
        <authorList>
            <person name="Semeiks J."/>
            <person name="Borek D."/>
            <person name="Otwinowski Z."/>
            <person name="Grishin N.V."/>
        </authorList>
    </citation>
    <scope>NUCLEOTIDE SEQUENCE [LARGE SCALE GENOMIC DNA]</scope>
    <source>
        <strain evidence="9">CBS 109288 / IBT 7711</strain>
    </source>
</reference>
<accession>A0A084ANA1</accession>
<feature type="transmembrane region" description="Helical" evidence="7">
    <location>
        <begin position="477"/>
        <end position="495"/>
    </location>
</feature>
<protein>
    <recommendedName>
        <fullName evidence="10">Major facilitator superfamily (MFS) profile domain-containing protein</fullName>
    </recommendedName>
</protein>
<dbReference type="AlphaFoldDB" id="A0A084ANA1"/>
<feature type="transmembrane region" description="Helical" evidence="7">
    <location>
        <begin position="507"/>
        <end position="530"/>
    </location>
</feature>
<evidence type="ECO:0000313" key="9">
    <source>
        <dbReference type="Proteomes" id="UP000028045"/>
    </source>
</evidence>
<dbReference type="GO" id="GO:0016020">
    <property type="term" value="C:membrane"/>
    <property type="evidence" value="ECO:0007669"/>
    <property type="project" value="UniProtKB-SubCell"/>
</dbReference>
<feature type="transmembrane region" description="Helical" evidence="7">
    <location>
        <begin position="237"/>
        <end position="255"/>
    </location>
</feature>
<dbReference type="HOGENOM" id="CLU_004790_4_2_1"/>
<dbReference type="Gene3D" id="1.20.1250.20">
    <property type="entry name" value="MFS general substrate transporter like domains"/>
    <property type="match status" value="1"/>
</dbReference>
<evidence type="ECO:0000256" key="7">
    <source>
        <dbReference type="SAM" id="Phobius"/>
    </source>
</evidence>